<dbReference type="Proteomes" id="UP000693946">
    <property type="component" value="Linkage Group LG2"/>
</dbReference>
<comment type="caution">
    <text evidence="1">The sequence shown here is derived from an EMBL/GenBank/DDBJ whole genome shotgun (WGS) entry which is preliminary data.</text>
</comment>
<accession>A0AAV6RHY0</accession>
<dbReference type="AlphaFoldDB" id="A0AAV6RHY0"/>
<protein>
    <submittedName>
        <fullName evidence="1">Uncharacterized protein</fullName>
    </submittedName>
</protein>
<gene>
    <name evidence="1" type="ORF">JOB18_040658</name>
</gene>
<reference evidence="1 2" key="1">
    <citation type="journal article" date="2021" name="Sci. Rep.">
        <title>Chromosome anchoring in Senegalese sole (Solea senegalensis) reveals sex-associated markers and genome rearrangements in flatfish.</title>
        <authorList>
            <person name="Guerrero-Cozar I."/>
            <person name="Gomez-Garrido J."/>
            <person name="Berbel C."/>
            <person name="Martinez-Blanch J.F."/>
            <person name="Alioto T."/>
            <person name="Claros M.G."/>
            <person name="Gagnaire P.A."/>
            <person name="Manchado M."/>
        </authorList>
    </citation>
    <scope>NUCLEOTIDE SEQUENCE [LARGE SCALE GENOMIC DNA]</scope>
    <source>
        <strain evidence="1">Sse05_10M</strain>
    </source>
</reference>
<keyword evidence="2" id="KW-1185">Reference proteome</keyword>
<evidence type="ECO:0000313" key="1">
    <source>
        <dbReference type="EMBL" id="KAG7503552.1"/>
    </source>
</evidence>
<sequence>MHLLTPHGNIKYISPRLFWLGAPSNILKPQNHSETSLEVKTRHVDRWFFTGKGDCVGTNIQSKTLISFWIGTIKGPPHHGNLYHGNQPLKGMTPLSTSVWTLCVALPHCSRSPENIRRLKEGIELDKPSSSGKFTATCSNDQPSWFTGMTGAAWLHIHRRVQAMKVGWEI</sequence>
<organism evidence="1 2">
    <name type="scientific">Solea senegalensis</name>
    <name type="common">Senegalese sole</name>
    <dbReference type="NCBI Taxonomy" id="28829"/>
    <lineage>
        <taxon>Eukaryota</taxon>
        <taxon>Metazoa</taxon>
        <taxon>Chordata</taxon>
        <taxon>Craniata</taxon>
        <taxon>Vertebrata</taxon>
        <taxon>Euteleostomi</taxon>
        <taxon>Actinopterygii</taxon>
        <taxon>Neopterygii</taxon>
        <taxon>Teleostei</taxon>
        <taxon>Neoteleostei</taxon>
        <taxon>Acanthomorphata</taxon>
        <taxon>Carangaria</taxon>
        <taxon>Pleuronectiformes</taxon>
        <taxon>Pleuronectoidei</taxon>
        <taxon>Soleidae</taxon>
        <taxon>Solea</taxon>
    </lineage>
</organism>
<name>A0AAV6RHY0_SOLSE</name>
<proteinExistence type="predicted"/>
<dbReference type="EMBL" id="JAGKHQ010000012">
    <property type="protein sequence ID" value="KAG7503552.1"/>
    <property type="molecule type" value="Genomic_DNA"/>
</dbReference>
<evidence type="ECO:0000313" key="2">
    <source>
        <dbReference type="Proteomes" id="UP000693946"/>
    </source>
</evidence>